<gene>
    <name evidence="2" type="ORF">GGP41_004092</name>
</gene>
<evidence type="ECO:0000256" key="1">
    <source>
        <dbReference type="SAM" id="SignalP"/>
    </source>
</evidence>
<dbReference type="EMBL" id="WNKQ01000005">
    <property type="protein sequence ID" value="KAF5851244.1"/>
    <property type="molecule type" value="Genomic_DNA"/>
</dbReference>
<reference evidence="2" key="1">
    <citation type="submission" date="2019-11" db="EMBL/GenBank/DDBJ databases">
        <title>Bipolaris sorokiniana Genome sequencing.</title>
        <authorList>
            <person name="Wang H."/>
        </authorList>
    </citation>
    <scope>NUCLEOTIDE SEQUENCE</scope>
</reference>
<dbReference type="AlphaFoldDB" id="A0A8H5ZLU5"/>
<evidence type="ECO:0000313" key="2">
    <source>
        <dbReference type="EMBL" id="KAF5851244.1"/>
    </source>
</evidence>
<sequence length="101" mass="11298">MQFLHLFIFFSATTMCQVLAHEAAKGPWVHPHWGPNESHRDPRFVPEGCPTDSVRGVKCYDGKQKTILDLWILKVSSAPVLAATAVIERSGVFFNLWTGDS</sequence>
<feature type="signal peptide" evidence="1">
    <location>
        <begin position="1"/>
        <end position="20"/>
    </location>
</feature>
<feature type="chain" id="PRO_5034396077" evidence="1">
    <location>
        <begin position="21"/>
        <end position="101"/>
    </location>
</feature>
<name>A0A8H5ZLU5_COCSA</name>
<comment type="caution">
    <text evidence="2">The sequence shown here is derived from an EMBL/GenBank/DDBJ whole genome shotgun (WGS) entry which is preliminary data.</text>
</comment>
<dbReference type="Proteomes" id="UP000624244">
    <property type="component" value="Unassembled WGS sequence"/>
</dbReference>
<proteinExistence type="predicted"/>
<evidence type="ECO:0000313" key="3">
    <source>
        <dbReference type="Proteomes" id="UP000624244"/>
    </source>
</evidence>
<keyword evidence="1" id="KW-0732">Signal</keyword>
<accession>A0A8H5ZLU5</accession>
<protein>
    <submittedName>
        <fullName evidence="2">Uncharacterized protein</fullName>
    </submittedName>
</protein>
<organism evidence="2 3">
    <name type="scientific">Cochliobolus sativus</name>
    <name type="common">Common root rot and spot blotch fungus</name>
    <name type="synonym">Bipolaris sorokiniana</name>
    <dbReference type="NCBI Taxonomy" id="45130"/>
    <lineage>
        <taxon>Eukaryota</taxon>
        <taxon>Fungi</taxon>
        <taxon>Dikarya</taxon>
        <taxon>Ascomycota</taxon>
        <taxon>Pezizomycotina</taxon>
        <taxon>Dothideomycetes</taxon>
        <taxon>Pleosporomycetidae</taxon>
        <taxon>Pleosporales</taxon>
        <taxon>Pleosporineae</taxon>
        <taxon>Pleosporaceae</taxon>
        <taxon>Bipolaris</taxon>
    </lineage>
</organism>